<dbReference type="EMBL" id="JAUUTY010000002">
    <property type="protein sequence ID" value="KAK1687093.1"/>
    <property type="molecule type" value="Genomic_DNA"/>
</dbReference>
<dbReference type="GO" id="GO:0004650">
    <property type="term" value="F:polygalacturonase activity"/>
    <property type="evidence" value="ECO:0007669"/>
    <property type="project" value="InterPro"/>
</dbReference>
<protein>
    <submittedName>
        <fullName evidence="2">Uncharacterized protein</fullName>
    </submittedName>
</protein>
<accession>A0AAD8X2E9</accession>
<dbReference type="PANTHER" id="PTHR33928">
    <property type="entry name" value="POLYGALACTURONASE QRT3"/>
    <property type="match status" value="1"/>
</dbReference>
<evidence type="ECO:0000313" key="3">
    <source>
        <dbReference type="Proteomes" id="UP001231189"/>
    </source>
</evidence>
<name>A0AAD8X2E9_LOLMU</name>
<dbReference type="Proteomes" id="UP001231189">
    <property type="component" value="Unassembled WGS sequence"/>
</dbReference>
<feature type="compositionally biased region" description="Basic residues" evidence="1">
    <location>
        <begin position="23"/>
        <end position="37"/>
    </location>
</feature>
<dbReference type="PANTHER" id="PTHR33928:SF7">
    <property type="entry name" value="POLYGALACTURONASE QRT3"/>
    <property type="match status" value="1"/>
</dbReference>
<keyword evidence="3" id="KW-1185">Reference proteome</keyword>
<proteinExistence type="predicted"/>
<feature type="region of interest" description="Disordered" evidence="1">
    <location>
        <begin position="116"/>
        <end position="136"/>
    </location>
</feature>
<gene>
    <name evidence="2" type="ORF">QYE76_047941</name>
</gene>
<dbReference type="InterPro" id="IPR039279">
    <property type="entry name" value="QRT3-like"/>
</dbReference>
<organism evidence="2 3">
    <name type="scientific">Lolium multiflorum</name>
    <name type="common">Italian ryegrass</name>
    <name type="synonym">Lolium perenne subsp. multiflorum</name>
    <dbReference type="NCBI Taxonomy" id="4521"/>
    <lineage>
        <taxon>Eukaryota</taxon>
        <taxon>Viridiplantae</taxon>
        <taxon>Streptophyta</taxon>
        <taxon>Embryophyta</taxon>
        <taxon>Tracheophyta</taxon>
        <taxon>Spermatophyta</taxon>
        <taxon>Magnoliopsida</taxon>
        <taxon>Liliopsida</taxon>
        <taxon>Poales</taxon>
        <taxon>Poaceae</taxon>
        <taxon>BOP clade</taxon>
        <taxon>Pooideae</taxon>
        <taxon>Poodae</taxon>
        <taxon>Poeae</taxon>
        <taxon>Poeae Chloroplast Group 2 (Poeae type)</taxon>
        <taxon>Loliodinae</taxon>
        <taxon>Loliinae</taxon>
        <taxon>Lolium</taxon>
    </lineage>
</organism>
<evidence type="ECO:0000256" key="1">
    <source>
        <dbReference type="SAM" id="MobiDB-lite"/>
    </source>
</evidence>
<dbReference type="AlphaFoldDB" id="A0AAD8X2E9"/>
<comment type="caution">
    <text evidence="2">The sequence shown here is derived from an EMBL/GenBank/DDBJ whole genome shotgun (WGS) entry which is preliminary data.</text>
</comment>
<reference evidence="2" key="1">
    <citation type="submission" date="2023-07" db="EMBL/GenBank/DDBJ databases">
        <title>A chromosome-level genome assembly of Lolium multiflorum.</title>
        <authorList>
            <person name="Chen Y."/>
            <person name="Copetti D."/>
            <person name="Kolliker R."/>
            <person name="Studer B."/>
        </authorList>
    </citation>
    <scope>NUCLEOTIDE SEQUENCE</scope>
    <source>
        <strain evidence="2">02402/16</strain>
        <tissue evidence="2">Leaf</tissue>
    </source>
</reference>
<evidence type="ECO:0000313" key="2">
    <source>
        <dbReference type="EMBL" id="KAK1687093.1"/>
    </source>
</evidence>
<feature type="region of interest" description="Disordered" evidence="1">
    <location>
        <begin position="1"/>
        <end position="40"/>
    </location>
</feature>
<sequence length="314" mass="34020">MLTAPPRRRRQGGGLAPGEHRATSRHPLRHRRHRGARRAHETYIRNTFLGQHMTAGSDAGERAFTGTGASGWTATTTRWPTWWSSRRARGIMATGGANTISGVHCYNKASGFGVPASTSRCRGSHRRGSPTWHGLHQHRRRDPVLLHVSGSFFLGDANVILKAVNGVARGVQITGNLFNGRGKGVDIVQLDGAFKTVEQAPRAAELRHGDERQVHGREARRTGTERVDGGLRARAAVPDRIGHVVPAGRRRRVPGAHSQNVSGNQVVVATTAPSPPPCTCSSTRTATDEKCCELHAALLPFADLREQSVIHFSS</sequence>
<feature type="compositionally biased region" description="Basic residues" evidence="1">
    <location>
        <begin position="1"/>
        <end position="11"/>
    </location>
</feature>